<dbReference type="AlphaFoldDB" id="A0A8S2CSN7"/>
<dbReference type="PROSITE" id="PS50055">
    <property type="entry name" value="TYR_PHOSPHATASE_PTP"/>
    <property type="match status" value="1"/>
</dbReference>
<dbReference type="SMART" id="SM00404">
    <property type="entry name" value="PTPc_motif"/>
    <property type="match status" value="1"/>
</dbReference>
<evidence type="ECO:0000313" key="4">
    <source>
        <dbReference type="EMBL" id="CAF3509035.1"/>
    </source>
</evidence>
<dbReference type="Gene3D" id="3.90.190.10">
    <property type="entry name" value="Protein tyrosine phosphatase superfamily"/>
    <property type="match status" value="1"/>
</dbReference>
<dbReference type="Pfam" id="PF00102">
    <property type="entry name" value="Y_phosphatase"/>
    <property type="match status" value="1"/>
</dbReference>
<evidence type="ECO:0000313" key="3">
    <source>
        <dbReference type="EMBL" id="CAF0733032.1"/>
    </source>
</evidence>
<dbReference type="PRINTS" id="PR00700">
    <property type="entry name" value="PRTYPHPHTASE"/>
</dbReference>
<dbReference type="InterPro" id="IPR029021">
    <property type="entry name" value="Prot-tyrosine_phosphatase-like"/>
</dbReference>
<dbReference type="Proteomes" id="UP000677228">
    <property type="component" value="Unassembled WGS sequence"/>
</dbReference>
<organism evidence="3 5">
    <name type="scientific">Didymodactylos carnosus</name>
    <dbReference type="NCBI Taxonomy" id="1234261"/>
    <lineage>
        <taxon>Eukaryota</taxon>
        <taxon>Metazoa</taxon>
        <taxon>Spiralia</taxon>
        <taxon>Gnathifera</taxon>
        <taxon>Rotifera</taxon>
        <taxon>Eurotatoria</taxon>
        <taxon>Bdelloidea</taxon>
        <taxon>Philodinida</taxon>
        <taxon>Philodinidae</taxon>
        <taxon>Didymodactylos</taxon>
    </lineage>
</organism>
<proteinExistence type="predicted"/>
<dbReference type="PROSITE" id="PS50056">
    <property type="entry name" value="TYR_PHOSPHATASE_2"/>
    <property type="match status" value="1"/>
</dbReference>
<protein>
    <submittedName>
        <fullName evidence="3">Uncharacterized protein</fullName>
    </submittedName>
</protein>
<dbReference type="PANTHER" id="PTHR19134:SF553">
    <property type="entry name" value="TYROSINE-PROTEIN PHOSPHATASE 10D-RELATED"/>
    <property type="match status" value="1"/>
</dbReference>
<dbReference type="SUPFAM" id="SSF52799">
    <property type="entry name" value="(Phosphotyrosine protein) phosphatases II"/>
    <property type="match status" value="1"/>
</dbReference>
<dbReference type="InterPro" id="IPR016130">
    <property type="entry name" value="Tyr_Pase_AS"/>
</dbReference>
<evidence type="ECO:0000259" key="1">
    <source>
        <dbReference type="PROSITE" id="PS50055"/>
    </source>
</evidence>
<dbReference type="Proteomes" id="UP000682733">
    <property type="component" value="Unassembled WGS sequence"/>
</dbReference>
<accession>A0A8S2CSN7</accession>
<dbReference type="SMART" id="SM00194">
    <property type="entry name" value="PTPc"/>
    <property type="match status" value="1"/>
</dbReference>
<feature type="domain" description="Tyrosine-protein phosphatase" evidence="1">
    <location>
        <begin position="71"/>
        <end position="320"/>
    </location>
</feature>
<feature type="domain" description="Tyrosine specific protein phosphatases" evidence="2">
    <location>
        <begin position="218"/>
        <end position="311"/>
    </location>
</feature>
<comment type="caution">
    <text evidence="3">The sequence shown here is derived from an EMBL/GenBank/DDBJ whole genome shotgun (WGS) entry which is preliminary data.</text>
</comment>
<name>A0A8S2CSN7_9BILA</name>
<dbReference type="GO" id="GO:0004725">
    <property type="term" value="F:protein tyrosine phosphatase activity"/>
    <property type="evidence" value="ECO:0007669"/>
    <property type="project" value="InterPro"/>
</dbReference>
<dbReference type="EMBL" id="CAJNOK010000154">
    <property type="protein sequence ID" value="CAF0733032.1"/>
    <property type="molecule type" value="Genomic_DNA"/>
</dbReference>
<dbReference type="InterPro" id="IPR000242">
    <property type="entry name" value="PTP_cat"/>
</dbReference>
<dbReference type="InterPro" id="IPR003595">
    <property type="entry name" value="Tyr_Pase_cat"/>
</dbReference>
<dbReference type="CDD" id="cd00047">
    <property type="entry name" value="PTPc"/>
    <property type="match status" value="1"/>
</dbReference>
<reference evidence="3" key="1">
    <citation type="submission" date="2021-02" db="EMBL/GenBank/DDBJ databases">
        <authorList>
            <person name="Nowell W R."/>
        </authorList>
    </citation>
    <scope>NUCLEOTIDE SEQUENCE</scope>
</reference>
<dbReference type="EMBL" id="CAJOBA010000154">
    <property type="protein sequence ID" value="CAF3509035.1"/>
    <property type="molecule type" value="Genomic_DNA"/>
</dbReference>
<gene>
    <name evidence="3" type="ORF">OVA965_LOCUS944</name>
    <name evidence="4" type="ORF">TMI583_LOCUS945</name>
</gene>
<sequence length="336" mass="38718">MFIDYYLELITVSNLNETFDKVVNTTLVDGKYTIERIWNGPLRSNTVYKVLIDGCTSSNLIDWPYVLSTAFKTMSPIIGKHTAVYLNDPNKMHDYINANLIKSSNLDIKYIATQAPLSNTIEEFWWMILQYKVTKIVMLTKFEERLDSERLINKCAHYFPMDKQEHKMYGSIDVEVLDVQIQSELEIRELCVTSALNVQHVTHYYFTAWPDFGILDKQKLIDLIQMVNKSVTKTINDSSTASSEKIAAPLVVHCSAGVGRTGTYIAVDTVMHLLDKISYDELANAKLDIMGIVYQLRLDRARMVQTKDQYLLIYRCVEEYLARTGRFDACKQIRNI</sequence>
<evidence type="ECO:0000313" key="5">
    <source>
        <dbReference type="Proteomes" id="UP000677228"/>
    </source>
</evidence>
<dbReference type="PROSITE" id="PS00383">
    <property type="entry name" value="TYR_PHOSPHATASE_1"/>
    <property type="match status" value="1"/>
</dbReference>
<dbReference type="InterPro" id="IPR050348">
    <property type="entry name" value="Protein-Tyr_Phosphatase"/>
</dbReference>
<dbReference type="InterPro" id="IPR000387">
    <property type="entry name" value="Tyr_Pase_dom"/>
</dbReference>
<evidence type="ECO:0000259" key="2">
    <source>
        <dbReference type="PROSITE" id="PS50056"/>
    </source>
</evidence>
<dbReference type="PANTHER" id="PTHR19134">
    <property type="entry name" value="RECEPTOR-TYPE TYROSINE-PROTEIN PHOSPHATASE"/>
    <property type="match status" value="1"/>
</dbReference>